<dbReference type="SUPFAM" id="SSF81464">
    <property type="entry name" value="Cytochrome c oxidase subunit II-like, transmembrane region"/>
    <property type="match status" value="1"/>
</dbReference>
<dbReference type="InterPro" id="IPR011759">
    <property type="entry name" value="Cyt_c_oxidase_su2_TM_dom"/>
</dbReference>
<dbReference type="CDD" id="cd04212">
    <property type="entry name" value="CuRO_UO_II"/>
    <property type="match status" value="1"/>
</dbReference>
<dbReference type="GO" id="GO:0016682">
    <property type="term" value="F:oxidoreductase activity, acting on diphenols and related substances as donors, oxygen as acceptor"/>
    <property type="evidence" value="ECO:0007669"/>
    <property type="project" value="InterPro"/>
</dbReference>
<dbReference type="Proteomes" id="UP000253918">
    <property type="component" value="Unassembled WGS sequence"/>
</dbReference>
<dbReference type="InterPro" id="IPR002429">
    <property type="entry name" value="CcO_II-like_C"/>
</dbReference>
<dbReference type="AlphaFoldDB" id="A0A369VZD8"/>
<keyword evidence="3 14" id="KW-0813">Transport</keyword>
<evidence type="ECO:0000256" key="15">
    <source>
        <dbReference type="SAM" id="MobiDB-lite"/>
    </source>
</evidence>
<dbReference type="InterPro" id="IPR045187">
    <property type="entry name" value="CcO_II"/>
</dbReference>
<dbReference type="GO" id="GO:0009486">
    <property type="term" value="F:cytochrome bo3 ubiquinol oxidase activity"/>
    <property type="evidence" value="ECO:0007669"/>
    <property type="project" value="InterPro"/>
</dbReference>
<dbReference type="InterPro" id="IPR008972">
    <property type="entry name" value="Cupredoxin"/>
</dbReference>
<dbReference type="GO" id="GO:0005507">
    <property type="term" value="F:copper ion binding"/>
    <property type="evidence" value="ECO:0007669"/>
    <property type="project" value="InterPro"/>
</dbReference>
<keyword evidence="12" id="KW-0564">Palmitate</keyword>
<dbReference type="InterPro" id="IPR036257">
    <property type="entry name" value="Cyt_c_oxidase_su2_TM_sf"/>
</dbReference>
<organism evidence="19 20">
    <name type="scientific">Sphingomonas aracearum</name>
    <dbReference type="NCBI Taxonomy" id="2283317"/>
    <lineage>
        <taxon>Bacteria</taxon>
        <taxon>Pseudomonadati</taxon>
        <taxon>Pseudomonadota</taxon>
        <taxon>Alphaproteobacteria</taxon>
        <taxon>Sphingomonadales</taxon>
        <taxon>Sphingomonadaceae</taxon>
        <taxon>Sphingomonas</taxon>
    </lineage>
</organism>
<dbReference type="Gene3D" id="2.60.40.420">
    <property type="entry name" value="Cupredoxins - blue copper proteins"/>
    <property type="match status" value="1"/>
</dbReference>
<evidence type="ECO:0000313" key="20">
    <source>
        <dbReference type="Proteomes" id="UP000253918"/>
    </source>
</evidence>
<evidence type="ECO:0000256" key="14">
    <source>
        <dbReference type="PIRNR" id="PIRNR000292"/>
    </source>
</evidence>
<evidence type="ECO:0000259" key="17">
    <source>
        <dbReference type="PROSITE" id="PS50857"/>
    </source>
</evidence>
<evidence type="ECO:0000256" key="8">
    <source>
        <dbReference type="ARBA" id="ARBA00022982"/>
    </source>
</evidence>
<keyword evidence="10 14" id="KW-0560">Oxidoreductase</keyword>
<reference evidence="19 20" key="1">
    <citation type="submission" date="2018-07" db="EMBL/GenBank/DDBJ databases">
        <title>a novel species of Sphingomonas isolated from the rhizosphere soil of Araceae plant.</title>
        <authorList>
            <person name="Zhiyong W."/>
            <person name="Qinglan Z."/>
            <person name="Zhiwei F."/>
            <person name="Ding X."/>
            <person name="Gejiao W."/>
            <person name="Shixue Z."/>
        </authorList>
    </citation>
    <scope>NUCLEOTIDE SEQUENCE [LARGE SCALE GENOMIC DNA]</scope>
    <source>
        <strain evidence="19 20">WZY 27</strain>
    </source>
</reference>
<keyword evidence="4 14" id="KW-1003">Cell membrane</keyword>
<gene>
    <name evidence="19" type="primary">cyoA</name>
    <name evidence="19" type="ORF">DVW87_05815</name>
</gene>
<evidence type="ECO:0000256" key="4">
    <source>
        <dbReference type="ARBA" id="ARBA00022475"/>
    </source>
</evidence>
<dbReference type="GO" id="GO:0004129">
    <property type="term" value="F:cytochrome-c oxidase activity"/>
    <property type="evidence" value="ECO:0007669"/>
    <property type="project" value="UniProtKB-UniRule"/>
</dbReference>
<keyword evidence="11 14" id="KW-0472">Membrane</keyword>
<dbReference type="PROSITE" id="PS51257">
    <property type="entry name" value="PROKAR_LIPOPROTEIN"/>
    <property type="match status" value="1"/>
</dbReference>
<protein>
    <recommendedName>
        <fullName evidence="14">Ubiquinol oxidase subunit 2</fullName>
    </recommendedName>
</protein>
<sequence>MIGDAFRSRLRRACAATVPLLLSGCVGTGVLNPHGPIAGQNRTILFNSLAIMLAIVVPTILATLVFAWWYRAGNDKATYRPEFTFSGRIELLVWSIPILTILFLGGVIWVGSHQLDPARPIESNQKALEVEVVSTDWKWLFIYPEQGIATVNRLVVPVGRPVHFRLTSSSVMNVFFVPQLVSQIYTMNGMATQLNMRADTPGRYYSTSAHYSGDGFSDMNFATDAVPAAQFEGWVAQARARGRLLDRPAYEKFAQQSQKVPPGFWGQVQPGLFDAVVRQEIKPAAGPQEGRGGPRVSPGDES</sequence>
<evidence type="ECO:0000256" key="13">
    <source>
        <dbReference type="ARBA" id="ARBA00023288"/>
    </source>
</evidence>
<evidence type="ECO:0000256" key="5">
    <source>
        <dbReference type="ARBA" id="ARBA00022660"/>
    </source>
</evidence>
<evidence type="ECO:0000256" key="2">
    <source>
        <dbReference type="ARBA" id="ARBA00007866"/>
    </source>
</evidence>
<keyword evidence="20" id="KW-1185">Reference proteome</keyword>
<dbReference type="PROSITE" id="PS50999">
    <property type="entry name" value="COX2_TM"/>
    <property type="match status" value="1"/>
</dbReference>
<dbReference type="GO" id="GO:0005886">
    <property type="term" value="C:plasma membrane"/>
    <property type="evidence" value="ECO:0007669"/>
    <property type="project" value="UniProtKB-SubCell"/>
</dbReference>
<keyword evidence="6 16" id="KW-0812">Transmembrane</keyword>
<dbReference type="NCBIfam" id="TIGR01433">
    <property type="entry name" value="CyoA"/>
    <property type="match status" value="1"/>
</dbReference>
<keyword evidence="9 16" id="KW-1133">Transmembrane helix</keyword>
<keyword evidence="5 14" id="KW-0679">Respiratory chain</keyword>
<feature type="region of interest" description="Disordered" evidence="15">
    <location>
        <begin position="279"/>
        <end position="302"/>
    </location>
</feature>
<evidence type="ECO:0000256" key="10">
    <source>
        <dbReference type="ARBA" id="ARBA00023002"/>
    </source>
</evidence>
<evidence type="ECO:0000256" key="11">
    <source>
        <dbReference type="ARBA" id="ARBA00023136"/>
    </source>
</evidence>
<evidence type="ECO:0000259" key="18">
    <source>
        <dbReference type="PROSITE" id="PS50999"/>
    </source>
</evidence>
<evidence type="ECO:0000256" key="3">
    <source>
        <dbReference type="ARBA" id="ARBA00022448"/>
    </source>
</evidence>
<dbReference type="InterPro" id="IPR034227">
    <property type="entry name" value="CuRO_UO_II"/>
</dbReference>
<evidence type="ECO:0000256" key="7">
    <source>
        <dbReference type="ARBA" id="ARBA00022729"/>
    </source>
</evidence>
<keyword evidence="8 14" id="KW-0249">Electron transport</keyword>
<evidence type="ECO:0000256" key="12">
    <source>
        <dbReference type="ARBA" id="ARBA00023139"/>
    </source>
</evidence>
<comment type="caution">
    <text evidence="19">The sequence shown here is derived from an EMBL/GenBank/DDBJ whole genome shotgun (WGS) entry which is preliminary data.</text>
</comment>
<evidence type="ECO:0000313" key="19">
    <source>
        <dbReference type="EMBL" id="RDE07159.1"/>
    </source>
</evidence>
<dbReference type="Pfam" id="PF06481">
    <property type="entry name" value="COX_ARM"/>
    <property type="match status" value="1"/>
</dbReference>
<keyword evidence="13" id="KW-0449">Lipoprotein</keyword>
<evidence type="ECO:0000256" key="16">
    <source>
        <dbReference type="SAM" id="Phobius"/>
    </source>
</evidence>
<feature type="transmembrane region" description="Helical" evidence="16">
    <location>
        <begin position="91"/>
        <end position="111"/>
    </location>
</feature>
<proteinExistence type="inferred from homology"/>
<dbReference type="Gene3D" id="1.10.287.90">
    <property type="match status" value="1"/>
</dbReference>
<comment type="similarity">
    <text evidence="2 14">Belongs to the cytochrome c oxidase subunit 2 family.</text>
</comment>
<feature type="domain" description="Cytochrome oxidase subunit II transmembrane region profile" evidence="18">
    <location>
        <begin position="22"/>
        <end position="119"/>
    </location>
</feature>
<feature type="transmembrane region" description="Helical" evidence="16">
    <location>
        <begin position="43"/>
        <end position="70"/>
    </location>
</feature>
<evidence type="ECO:0000256" key="1">
    <source>
        <dbReference type="ARBA" id="ARBA00004651"/>
    </source>
</evidence>
<accession>A0A369VZD8</accession>
<dbReference type="GO" id="GO:0042773">
    <property type="term" value="P:ATP synthesis coupled electron transport"/>
    <property type="evidence" value="ECO:0007669"/>
    <property type="project" value="TreeGrafter"/>
</dbReference>
<comment type="subcellular location">
    <subcellularLocation>
        <location evidence="1">Cell membrane</location>
        <topology evidence="1">Multi-pass membrane protein</topology>
    </subcellularLocation>
</comment>
<dbReference type="PROSITE" id="PS50857">
    <property type="entry name" value="COX2_CUA"/>
    <property type="match status" value="1"/>
</dbReference>
<evidence type="ECO:0000256" key="9">
    <source>
        <dbReference type="ARBA" id="ARBA00022989"/>
    </source>
</evidence>
<evidence type="ECO:0000256" key="6">
    <source>
        <dbReference type="ARBA" id="ARBA00022692"/>
    </source>
</evidence>
<feature type="domain" description="Cytochrome oxidase subunit II copper A binding" evidence="17">
    <location>
        <begin position="125"/>
        <end position="237"/>
    </location>
</feature>
<dbReference type="PANTHER" id="PTHR22888">
    <property type="entry name" value="CYTOCHROME C OXIDASE, SUBUNIT II"/>
    <property type="match status" value="1"/>
</dbReference>
<dbReference type="PANTHER" id="PTHR22888:SF18">
    <property type="entry name" value="CYTOCHROME BO(3) UBIQUINOL OXIDASE SUBUNIT 2"/>
    <property type="match status" value="1"/>
</dbReference>
<keyword evidence="7" id="KW-0732">Signal</keyword>
<dbReference type="Pfam" id="PF00116">
    <property type="entry name" value="COX2"/>
    <property type="match status" value="1"/>
</dbReference>
<name>A0A369VZD8_9SPHN</name>
<dbReference type="InterPro" id="IPR010514">
    <property type="entry name" value="COX_ARM"/>
</dbReference>
<dbReference type="SUPFAM" id="SSF49503">
    <property type="entry name" value="Cupredoxins"/>
    <property type="match status" value="1"/>
</dbReference>
<dbReference type="PIRSF" id="PIRSF000292">
    <property type="entry name" value="Ubi_od_II"/>
    <property type="match status" value="1"/>
</dbReference>
<dbReference type="OrthoDB" id="9783445at2"/>
<dbReference type="InterPro" id="IPR006333">
    <property type="entry name" value="Cyt_o_ubiquinol_oxidase_su2"/>
</dbReference>
<dbReference type="EMBL" id="QQNB01000001">
    <property type="protein sequence ID" value="RDE07159.1"/>
    <property type="molecule type" value="Genomic_DNA"/>
</dbReference>